<dbReference type="EMBL" id="LACB01000068">
    <property type="protein sequence ID" value="KAJ9490038.1"/>
    <property type="molecule type" value="Genomic_DNA"/>
</dbReference>
<accession>A0AAI9TNP1</accession>
<evidence type="ECO:0000313" key="2">
    <source>
        <dbReference type="Proteomes" id="UP001227192"/>
    </source>
</evidence>
<dbReference type="AlphaFoldDB" id="A0AAI9TNP1"/>
<comment type="caution">
    <text evidence="1">The sequence shown here is derived from an EMBL/GenBank/DDBJ whole genome shotgun (WGS) entry which is preliminary data.</text>
</comment>
<reference evidence="1" key="1">
    <citation type="submission" date="2015-06" db="EMBL/GenBank/DDBJ databases">
        <authorList>
            <person name="Nguyen H."/>
        </authorList>
    </citation>
    <scope>NUCLEOTIDE SEQUENCE</scope>
    <source>
        <strain evidence="1">DAOM 180753</strain>
    </source>
</reference>
<keyword evidence="2" id="KW-1185">Reference proteome</keyword>
<name>A0AAI9TNP1_PENTH</name>
<dbReference type="InterPro" id="IPR011009">
    <property type="entry name" value="Kinase-like_dom_sf"/>
</dbReference>
<dbReference type="SUPFAM" id="SSF56112">
    <property type="entry name" value="Protein kinase-like (PK-like)"/>
    <property type="match status" value="1"/>
</dbReference>
<proteinExistence type="predicted"/>
<reference evidence="1" key="2">
    <citation type="journal article" date="2016" name="Fungal Biol.">
        <title>Ochratoxin A production by Penicillium thymicola.</title>
        <authorList>
            <person name="Nguyen H.D.T."/>
            <person name="McMullin D.R."/>
            <person name="Ponomareva E."/>
            <person name="Riley R."/>
            <person name="Pomraning K.R."/>
            <person name="Baker S.E."/>
            <person name="Seifert K.A."/>
        </authorList>
    </citation>
    <scope>NUCLEOTIDE SEQUENCE</scope>
    <source>
        <strain evidence="1">DAOM 180753</strain>
    </source>
</reference>
<evidence type="ECO:0000313" key="1">
    <source>
        <dbReference type="EMBL" id="KAJ9490038.1"/>
    </source>
</evidence>
<dbReference type="Proteomes" id="UP001227192">
    <property type="component" value="Unassembled WGS sequence"/>
</dbReference>
<organism evidence="1 2">
    <name type="scientific">Penicillium thymicola</name>
    <dbReference type="NCBI Taxonomy" id="293382"/>
    <lineage>
        <taxon>Eukaryota</taxon>
        <taxon>Fungi</taxon>
        <taxon>Dikarya</taxon>
        <taxon>Ascomycota</taxon>
        <taxon>Pezizomycotina</taxon>
        <taxon>Eurotiomycetes</taxon>
        <taxon>Eurotiomycetidae</taxon>
        <taxon>Eurotiales</taxon>
        <taxon>Aspergillaceae</taxon>
        <taxon>Penicillium</taxon>
    </lineage>
</organism>
<sequence>MNQLIADRKRDIASRPRTAVVHGDAHPGSFFYDRATGHVTMIDTTTLHCSLDENGEPAGVPERDLGHFVHMLRTGEQYGLTRQEMEESTTDFVDAYLGNAAAPANLQIIRFLMSCSALSFLNYAAHSYQTKVELQVKILQDLFRLGEGWAQLDGMRGL</sequence>
<protein>
    <submittedName>
        <fullName evidence="1">Uncharacterized protein</fullName>
    </submittedName>
</protein>
<gene>
    <name evidence="1" type="ORF">VN97_g3229</name>
</gene>